<organism evidence="2 3">
    <name type="scientific">Smittium simulii</name>
    <dbReference type="NCBI Taxonomy" id="133385"/>
    <lineage>
        <taxon>Eukaryota</taxon>
        <taxon>Fungi</taxon>
        <taxon>Fungi incertae sedis</taxon>
        <taxon>Zoopagomycota</taxon>
        <taxon>Kickxellomycotina</taxon>
        <taxon>Harpellomycetes</taxon>
        <taxon>Harpellales</taxon>
        <taxon>Legeriomycetaceae</taxon>
        <taxon>Smittium</taxon>
    </lineage>
</organism>
<feature type="region of interest" description="Disordered" evidence="1">
    <location>
        <begin position="189"/>
        <end position="262"/>
    </location>
</feature>
<reference evidence="2 3" key="1">
    <citation type="journal article" date="2018" name="MBio">
        <title>Comparative Genomics Reveals the Core Gene Toolbox for the Fungus-Insect Symbiosis.</title>
        <authorList>
            <person name="Wang Y."/>
            <person name="Stata M."/>
            <person name="Wang W."/>
            <person name="Stajich J.E."/>
            <person name="White M.M."/>
            <person name="Moncalvo J.M."/>
        </authorList>
    </citation>
    <scope>NUCLEOTIDE SEQUENCE [LARGE SCALE GENOMIC DNA]</scope>
    <source>
        <strain evidence="2 3">SWE-8-4</strain>
    </source>
</reference>
<evidence type="ECO:0000313" key="2">
    <source>
        <dbReference type="EMBL" id="PVU87997.1"/>
    </source>
</evidence>
<accession>A0A2T9Y6P4</accession>
<evidence type="ECO:0000313" key="3">
    <source>
        <dbReference type="Proteomes" id="UP000245383"/>
    </source>
</evidence>
<dbReference type="AlphaFoldDB" id="A0A2T9Y6P4"/>
<protein>
    <submittedName>
        <fullName evidence="2">Uncharacterized protein</fullName>
    </submittedName>
</protein>
<proteinExistence type="predicted"/>
<evidence type="ECO:0000256" key="1">
    <source>
        <dbReference type="SAM" id="MobiDB-lite"/>
    </source>
</evidence>
<dbReference type="Proteomes" id="UP000245383">
    <property type="component" value="Unassembled WGS sequence"/>
</dbReference>
<sequence length="287" mass="33700">MPEILIAEGLYFVESYLYRVEYTLSTNTPEENRNNIPRPGYYRYRPFSNQYFYRPILGAPEVQVDDYTRRYMDMAIEREESFFSIFERMRQSLYDNEPNAKIVEIVYSVEKVLCRNSPLEPLIYFDITPGIYYFDREKNIFYYSLRASNGSLVEINSYRDQYLRVYFRNRGHRIPQAQNNECRLEEIADNRQQNDRVNEGASTSKSSSSGFISGKSSHANSHNRLSCKDNNSSSSSEEDLKPSNPKKKCTHRDQNEDKNCTNESDVVQLNNADSTLPNVFLYHDELK</sequence>
<feature type="compositionally biased region" description="Basic and acidic residues" evidence="1">
    <location>
        <begin position="189"/>
        <end position="198"/>
    </location>
</feature>
<comment type="caution">
    <text evidence="2">The sequence shown here is derived from an EMBL/GenBank/DDBJ whole genome shotgun (WGS) entry which is preliminary data.</text>
</comment>
<keyword evidence="3" id="KW-1185">Reference proteome</keyword>
<dbReference type="EMBL" id="MBFR01000424">
    <property type="protein sequence ID" value="PVU87997.1"/>
    <property type="molecule type" value="Genomic_DNA"/>
</dbReference>
<feature type="compositionally biased region" description="Low complexity" evidence="1">
    <location>
        <begin position="202"/>
        <end position="217"/>
    </location>
</feature>
<gene>
    <name evidence="2" type="ORF">BB561_006083</name>
</gene>
<feature type="compositionally biased region" description="Basic and acidic residues" evidence="1">
    <location>
        <begin position="251"/>
        <end position="260"/>
    </location>
</feature>
<name>A0A2T9Y6P4_9FUNG</name>